<keyword evidence="2 6" id="KW-0812">Transmembrane</keyword>
<keyword evidence="8" id="KW-1185">Reference proteome</keyword>
<evidence type="ECO:0000313" key="7">
    <source>
        <dbReference type="EMBL" id="CAK7231320.1"/>
    </source>
</evidence>
<evidence type="ECO:0000256" key="6">
    <source>
        <dbReference type="SAM" id="Phobius"/>
    </source>
</evidence>
<dbReference type="Proteomes" id="UP001642482">
    <property type="component" value="Unassembled WGS sequence"/>
</dbReference>
<feature type="region of interest" description="Disordered" evidence="5">
    <location>
        <begin position="21"/>
        <end position="122"/>
    </location>
</feature>
<feature type="compositionally biased region" description="Gly residues" evidence="5">
    <location>
        <begin position="55"/>
        <end position="67"/>
    </location>
</feature>
<evidence type="ECO:0000256" key="4">
    <source>
        <dbReference type="ARBA" id="ARBA00023136"/>
    </source>
</evidence>
<proteinExistence type="predicted"/>
<evidence type="ECO:0000256" key="5">
    <source>
        <dbReference type="SAM" id="MobiDB-lite"/>
    </source>
</evidence>
<sequence>MAVRQLMGLRRGLLYRRQVGVSSSNPFSTGSSSGFPGSGNGGSESGSSTNTGTSSGSGSGSDIGTGTGSTSTGSSDSSGTSSSGSGSSSGSSNGSGSTSSSYPYGSGSYGEGDGSGSGSYGPSTTGLSNSAIAGIAIGSVLAFFIVVGLLVWLCTRKRRPPHEQEALAKETHAHQSGHGEETVAFAKVANASHSPNGQHDIQDIHNLHDVPDLPDDPPAYEEIGQQGNVHPGNHPLQRGHSAEIEYALGSVPDGFRQYTPQPPALDSGAKVNFDEPNGRRDHGLRTRADV</sequence>
<protein>
    <submittedName>
        <fullName evidence="7">Sperm protein associated with the nucleus on the X chromosome</fullName>
    </submittedName>
</protein>
<dbReference type="PANTHER" id="PTHR15549">
    <property type="entry name" value="PAIRED IMMUNOGLOBULIN-LIKE TYPE 2 RECEPTOR"/>
    <property type="match status" value="1"/>
</dbReference>
<dbReference type="PANTHER" id="PTHR15549:SF26">
    <property type="entry name" value="AXIAL BUDDING PATTERN PROTEIN 2-RELATED"/>
    <property type="match status" value="1"/>
</dbReference>
<reference evidence="7 8" key="1">
    <citation type="submission" date="2024-01" db="EMBL/GenBank/DDBJ databases">
        <authorList>
            <person name="Allen C."/>
            <person name="Tagirdzhanova G."/>
        </authorList>
    </citation>
    <scope>NUCLEOTIDE SEQUENCE [LARGE SCALE GENOMIC DNA]</scope>
</reference>
<feature type="transmembrane region" description="Helical" evidence="6">
    <location>
        <begin position="131"/>
        <end position="154"/>
    </location>
</feature>
<feature type="compositionally biased region" description="Low complexity" evidence="5">
    <location>
        <begin position="45"/>
        <end position="54"/>
    </location>
</feature>
<evidence type="ECO:0000256" key="1">
    <source>
        <dbReference type="ARBA" id="ARBA00004167"/>
    </source>
</evidence>
<comment type="subcellular location">
    <subcellularLocation>
        <location evidence="1">Membrane</location>
        <topology evidence="1">Single-pass membrane protein</topology>
    </subcellularLocation>
</comment>
<accession>A0ABP0CJT9</accession>
<organism evidence="7 8">
    <name type="scientific">Sporothrix eucalyptigena</name>
    <dbReference type="NCBI Taxonomy" id="1812306"/>
    <lineage>
        <taxon>Eukaryota</taxon>
        <taxon>Fungi</taxon>
        <taxon>Dikarya</taxon>
        <taxon>Ascomycota</taxon>
        <taxon>Pezizomycotina</taxon>
        <taxon>Sordariomycetes</taxon>
        <taxon>Sordariomycetidae</taxon>
        <taxon>Ophiostomatales</taxon>
        <taxon>Ophiostomataceae</taxon>
        <taxon>Sporothrix</taxon>
    </lineage>
</organism>
<feature type="region of interest" description="Disordered" evidence="5">
    <location>
        <begin position="252"/>
        <end position="290"/>
    </location>
</feature>
<feature type="compositionally biased region" description="Low complexity" evidence="5">
    <location>
        <begin position="21"/>
        <end position="35"/>
    </location>
</feature>
<feature type="compositionally biased region" description="Low complexity" evidence="5">
    <location>
        <begin position="68"/>
        <end position="106"/>
    </location>
</feature>
<comment type="caution">
    <text evidence="7">The sequence shown here is derived from an EMBL/GenBank/DDBJ whole genome shotgun (WGS) entry which is preliminary data.</text>
</comment>
<feature type="compositionally biased region" description="Basic and acidic residues" evidence="5">
    <location>
        <begin position="272"/>
        <end position="290"/>
    </location>
</feature>
<keyword evidence="4 6" id="KW-0472">Membrane</keyword>
<keyword evidence="3 6" id="KW-1133">Transmembrane helix</keyword>
<evidence type="ECO:0000313" key="8">
    <source>
        <dbReference type="Proteomes" id="UP001642482"/>
    </source>
</evidence>
<feature type="compositionally biased region" description="Gly residues" evidence="5">
    <location>
        <begin position="107"/>
        <end position="119"/>
    </location>
</feature>
<evidence type="ECO:0000256" key="2">
    <source>
        <dbReference type="ARBA" id="ARBA00022692"/>
    </source>
</evidence>
<dbReference type="EMBL" id="CAWUHD010000101">
    <property type="protein sequence ID" value="CAK7231320.1"/>
    <property type="molecule type" value="Genomic_DNA"/>
</dbReference>
<dbReference type="InterPro" id="IPR051694">
    <property type="entry name" value="Immunoregulatory_rcpt-like"/>
</dbReference>
<gene>
    <name evidence="7" type="primary">SPANXN3</name>
    <name evidence="7" type="ORF">SEUCBS140593_007885</name>
</gene>
<name>A0ABP0CJT9_9PEZI</name>
<evidence type="ECO:0000256" key="3">
    <source>
        <dbReference type="ARBA" id="ARBA00022989"/>
    </source>
</evidence>